<feature type="transmembrane region" description="Helical" evidence="1">
    <location>
        <begin position="118"/>
        <end position="142"/>
    </location>
</feature>
<dbReference type="InterPro" id="IPR009214">
    <property type="entry name" value="DUF1129"/>
</dbReference>
<keyword evidence="1" id="KW-0812">Transmembrane</keyword>
<dbReference type="PIRSF" id="PIRSF033111">
    <property type="entry name" value="UCP033111"/>
    <property type="match status" value="1"/>
</dbReference>
<evidence type="ECO:0000313" key="3">
    <source>
        <dbReference type="Proteomes" id="UP000215185"/>
    </source>
</evidence>
<gene>
    <name evidence="2" type="ORF">SAMEA4412692_01598</name>
</gene>
<evidence type="ECO:0000313" key="2">
    <source>
        <dbReference type="EMBL" id="SNU89717.1"/>
    </source>
</evidence>
<dbReference type="eggNOG" id="COG4858">
    <property type="taxonomic scope" value="Bacteria"/>
</dbReference>
<protein>
    <submittedName>
        <fullName evidence="2">Putative membrane spanning protein</fullName>
    </submittedName>
</protein>
<dbReference type="EMBL" id="LT906439">
    <property type="protein sequence ID" value="SNU89717.1"/>
    <property type="molecule type" value="Genomic_DNA"/>
</dbReference>
<sequence length="221" mass="24742">MMEHTDLSQLTKKNQEYIHIATNQLLKNGKSDSEVKEALESVLPTILENQKKGLTARQLFGAPTVWADSLTAKAEYEAANPPENDNPWLMWLDASLFILGIMGLMMGILGFSETRNQAYGFTSLILLSAATGEMMYAMYFYIYRHLGKPKSERPHGLKTWLTLALVMFGLFFIFSLSTLLPAVVNPIVPNWLNLLIGAAGFAARYLLKKRYNVKSAITSKS</sequence>
<feature type="transmembrane region" description="Helical" evidence="1">
    <location>
        <begin position="190"/>
        <end position="207"/>
    </location>
</feature>
<keyword evidence="1" id="KW-1133">Transmembrane helix</keyword>
<keyword evidence="3" id="KW-1185">Reference proteome</keyword>
<proteinExistence type="predicted"/>
<dbReference type="STRING" id="1123308.GCA_000380085_01108"/>
<keyword evidence="1" id="KW-0472">Membrane</keyword>
<name>A0A239SWA8_9STRE</name>
<dbReference type="AlphaFoldDB" id="A0A239SWA8"/>
<feature type="transmembrane region" description="Helical" evidence="1">
    <location>
        <begin position="88"/>
        <end position="112"/>
    </location>
</feature>
<evidence type="ECO:0000256" key="1">
    <source>
        <dbReference type="SAM" id="Phobius"/>
    </source>
</evidence>
<organism evidence="2 3">
    <name type="scientific">Streptococcus merionis</name>
    <dbReference type="NCBI Taxonomy" id="400065"/>
    <lineage>
        <taxon>Bacteria</taxon>
        <taxon>Bacillati</taxon>
        <taxon>Bacillota</taxon>
        <taxon>Bacilli</taxon>
        <taxon>Lactobacillales</taxon>
        <taxon>Streptococcaceae</taxon>
        <taxon>Streptococcus</taxon>
    </lineage>
</organism>
<dbReference type="RefSeq" id="WP_018373680.1">
    <property type="nucleotide sequence ID" value="NZ_LT906439.1"/>
</dbReference>
<reference evidence="2 3" key="1">
    <citation type="submission" date="2017-06" db="EMBL/GenBank/DDBJ databases">
        <authorList>
            <consortium name="Pathogen Informatics"/>
        </authorList>
    </citation>
    <scope>NUCLEOTIDE SEQUENCE [LARGE SCALE GENOMIC DNA]</scope>
    <source>
        <strain evidence="2 3">NCTC13788</strain>
    </source>
</reference>
<dbReference type="KEGG" id="smen:SAMEA4412692_1598"/>
<dbReference type="Pfam" id="PF06570">
    <property type="entry name" value="DUF1129"/>
    <property type="match status" value="1"/>
</dbReference>
<feature type="transmembrane region" description="Helical" evidence="1">
    <location>
        <begin position="163"/>
        <end position="184"/>
    </location>
</feature>
<accession>A0A239SWA8</accession>
<dbReference type="Proteomes" id="UP000215185">
    <property type="component" value="Chromosome 1"/>
</dbReference>